<organism evidence="1 2">
    <name type="scientific">Hericium alpestre</name>
    <dbReference type="NCBI Taxonomy" id="135208"/>
    <lineage>
        <taxon>Eukaryota</taxon>
        <taxon>Fungi</taxon>
        <taxon>Dikarya</taxon>
        <taxon>Basidiomycota</taxon>
        <taxon>Agaricomycotina</taxon>
        <taxon>Agaricomycetes</taxon>
        <taxon>Russulales</taxon>
        <taxon>Hericiaceae</taxon>
        <taxon>Hericium</taxon>
    </lineage>
</organism>
<protein>
    <recommendedName>
        <fullName evidence="3">Fungal N-terminal domain-containing protein</fullName>
    </recommendedName>
</protein>
<accession>A0A4Y9ZRC0</accession>
<dbReference type="OrthoDB" id="3271094at2759"/>
<reference evidence="1 2" key="1">
    <citation type="submission" date="2019-02" db="EMBL/GenBank/DDBJ databases">
        <title>Genome sequencing of the rare red list fungi Hericium alpestre (H. flagellum).</title>
        <authorList>
            <person name="Buettner E."/>
            <person name="Kellner H."/>
        </authorList>
    </citation>
    <scope>NUCLEOTIDE SEQUENCE [LARGE SCALE GENOMIC DNA]</scope>
    <source>
        <strain evidence="1 2">DSM 108284</strain>
    </source>
</reference>
<evidence type="ECO:0000313" key="1">
    <source>
        <dbReference type="EMBL" id="TFY76573.1"/>
    </source>
</evidence>
<dbReference type="AlphaFoldDB" id="A0A4Y9ZRC0"/>
<sequence length="342" mass="38465">MHLFYGTMRSSVILAMPAIAFTFGAFGDIFSLIQLARSVQKALSESAGASMEYQDLVMEVDSFIKIVNCVHRTMSFHGPNRLPPSVENALNASLAICSVLIGKIGNKIIDYRESLRKGGGTRMMLDSWRKIGWGLFAKNEMIDLQRRLAEQVEVMNTLLTLAHGHALSRTEENSREQLEIIREMHHCLKKNPNVLGYTWEGAPNPGEEPVLFTDFCGHSVSVPSEFCLSGERFKRFQNFYFSDRPGLKIVNFEFTSFSHRRPRRKGEHPRIELAFYMEVCVKYATVCPICQKAYPGAKVTIGFSVVCIFSMYREETGINIQTLDSRPGEAAPTCGRLSVDVA</sequence>
<dbReference type="PANTHER" id="PTHR38886:SF1">
    <property type="entry name" value="NACHT-NTPASE AND P-LOOP NTPASES N-TERMINAL DOMAIN-CONTAINING PROTEIN"/>
    <property type="match status" value="1"/>
</dbReference>
<comment type="caution">
    <text evidence="1">The sequence shown here is derived from an EMBL/GenBank/DDBJ whole genome shotgun (WGS) entry which is preliminary data.</text>
</comment>
<evidence type="ECO:0000313" key="2">
    <source>
        <dbReference type="Proteomes" id="UP000298061"/>
    </source>
</evidence>
<dbReference type="Proteomes" id="UP000298061">
    <property type="component" value="Unassembled WGS sequence"/>
</dbReference>
<proteinExistence type="predicted"/>
<keyword evidence="2" id="KW-1185">Reference proteome</keyword>
<name>A0A4Y9ZRC0_9AGAM</name>
<evidence type="ECO:0008006" key="3">
    <source>
        <dbReference type="Google" id="ProtNLM"/>
    </source>
</evidence>
<dbReference type="PANTHER" id="PTHR38886">
    <property type="entry name" value="SESA DOMAIN-CONTAINING PROTEIN"/>
    <property type="match status" value="1"/>
</dbReference>
<gene>
    <name evidence="1" type="ORF">EWM64_g7438</name>
</gene>
<dbReference type="EMBL" id="SFCI01001165">
    <property type="protein sequence ID" value="TFY76573.1"/>
    <property type="molecule type" value="Genomic_DNA"/>
</dbReference>